<reference evidence="3" key="1">
    <citation type="submission" date="2011-08" db="EMBL/GenBank/DDBJ databases">
        <authorList>
            <person name="Rombauts S."/>
        </authorList>
    </citation>
    <scope>NUCLEOTIDE SEQUENCE</scope>
    <source>
        <strain evidence="3">London</strain>
    </source>
</reference>
<protein>
    <submittedName>
        <fullName evidence="2">Uncharacterized protein</fullName>
    </submittedName>
</protein>
<keyword evidence="3" id="KW-1185">Reference proteome</keyword>
<name>T1KCD3_TETUR</name>
<evidence type="ECO:0000256" key="1">
    <source>
        <dbReference type="SAM" id="MobiDB-lite"/>
    </source>
</evidence>
<evidence type="ECO:0000313" key="2">
    <source>
        <dbReference type="EnsemblMetazoa" id="tetur08g07220.1"/>
    </source>
</evidence>
<sequence length="430" mass="49614">MNLDPEERRDYVYNQLDEYGRLYMNCLELFVHKLWCRQKMLFRNNKIYEEKLATISEVIGALTSSDQIVAANKNESERLESTIHKINQIVYIPPPLDRNGLALVNDLLVKETTDNFAKFNEPSYSGSLCELSTEEGPLNLNLSSCNQAKTNRSAGVIKGSSSSMLTNNIPSVSIPLATNQHSYSNQNSTSSPSAAPVTENDMNNHHLMRFKMGRDLELHPEDDSYVEEQITADSYEIEEDEDDDEEEEIEVDLSGNSIQSYLNNREPIGASVKDLSHQRSSVLRRFRRPIVDSEIVKCCIQMGCRYLERQNANHMRKHYRSWHNDIAYPKNPYVKVDMTAEAITEHLEAWMLQRKNRQQRATLKNSETKMADKSRPSSTWIFMLQSQALKMSSQQSRQERMSCKKEVKCFTGHSWVILISWVLSYTKHYS</sequence>
<dbReference type="EMBL" id="CAEY01001959">
    <property type="status" value="NOT_ANNOTATED_CDS"/>
    <property type="molecule type" value="Genomic_DNA"/>
</dbReference>
<reference evidence="2" key="2">
    <citation type="submission" date="2015-06" db="UniProtKB">
        <authorList>
            <consortium name="EnsemblMetazoa"/>
        </authorList>
    </citation>
    <scope>IDENTIFICATION</scope>
</reference>
<dbReference type="AlphaFoldDB" id="T1KCD3"/>
<dbReference type="Proteomes" id="UP000015104">
    <property type="component" value="Unassembled WGS sequence"/>
</dbReference>
<dbReference type="HOGENOM" id="CLU_638318_0_0_1"/>
<evidence type="ECO:0000313" key="3">
    <source>
        <dbReference type="Proteomes" id="UP000015104"/>
    </source>
</evidence>
<feature type="compositionally biased region" description="Low complexity" evidence="1">
    <location>
        <begin position="180"/>
        <end position="196"/>
    </location>
</feature>
<feature type="region of interest" description="Disordered" evidence="1">
    <location>
        <begin position="180"/>
        <end position="200"/>
    </location>
</feature>
<dbReference type="EnsemblMetazoa" id="tetur08g07220.1">
    <property type="protein sequence ID" value="tetur08g07220.1"/>
    <property type="gene ID" value="tetur08g07220"/>
</dbReference>
<accession>T1KCD3</accession>
<organism evidence="2 3">
    <name type="scientific">Tetranychus urticae</name>
    <name type="common">Two-spotted spider mite</name>
    <dbReference type="NCBI Taxonomy" id="32264"/>
    <lineage>
        <taxon>Eukaryota</taxon>
        <taxon>Metazoa</taxon>
        <taxon>Ecdysozoa</taxon>
        <taxon>Arthropoda</taxon>
        <taxon>Chelicerata</taxon>
        <taxon>Arachnida</taxon>
        <taxon>Acari</taxon>
        <taxon>Acariformes</taxon>
        <taxon>Trombidiformes</taxon>
        <taxon>Prostigmata</taxon>
        <taxon>Eleutherengona</taxon>
        <taxon>Raphignathae</taxon>
        <taxon>Tetranychoidea</taxon>
        <taxon>Tetranychidae</taxon>
        <taxon>Tetranychus</taxon>
    </lineage>
</organism>
<proteinExistence type="predicted"/>